<dbReference type="InterPro" id="IPR001506">
    <property type="entry name" value="Peptidase_M12A"/>
</dbReference>
<comment type="caution">
    <text evidence="1">Lacks conserved residue(s) required for the propagation of feature annotation.</text>
</comment>
<feature type="chain" id="PRO_5018377956" description="Metalloendopeptidase" evidence="2">
    <location>
        <begin position="22"/>
        <end position="250"/>
    </location>
</feature>
<dbReference type="InterPro" id="IPR006026">
    <property type="entry name" value="Peptidase_Metallo"/>
</dbReference>
<feature type="binding site" evidence="1">
    <location>
        <position position="151"/>
    </location>
    <ligand>
        <name>Zn(2+)</name>
        <dbReference type="ChEBI" id="CHEBI:29105"/>
        <note>catalytic</note>
    </ligand>
</feature>
<sequence length="250" mass="28615">MTPVFLFLLFLSLTAFPPVNLLFEERCLFLCCSAAGGLVHGDVMMSRNRNADPCTAKGCKWPKTGPYVLVPVRFSDSYNKEQKNIIIRSLLTFHRPTCIRFVWWHGQQDYLHFVPKSGCWSYVGRSGGEQEVSLQKSGCLLKGTVQHEILHALGFHHEQTRSDRDQYIKILYENIWEGQQDKRNFDKVMTNNLGTPYDFDSVMHYGKYAFSKNGQPTIVAKSDPYLSFGSAAQMSANDFVRLNKLYECSE</sequence>
<feature type="binding site" evidence="1">
    <location>
        <position position="157"/>
    </location>
    <ligand>
        <name>Zn(2+)</name>
        <dbReference type="ChEBI" id="CHEBI:29105"/>
        <note>catalytic</note>
    </ligand>
</feature>
<dbReference type="PANTHER" id="PTHR10127:SF899">
    <property type="entry name" value="ASTACIN-LIKE METALLOENDOPEPTIDASE-RELATED"/>
    <property type="match status" value="1"/>
</dbReference>
<evidence type="ECO:0000256" key="2">
    <source>
        <dbReference type="RuleBase" id="RU361183"/>
    </source>
</evidence>
<keyword evidence="1 2" id="KW-0645">Protease</keyword>
<dbReference type="PRINTS" id="PR00480">
    <property type="entry name" value="ASTACIN"/>
</dbReference>
<dbReference type="GO" id="GO:0006508">
    <property type="term" value="P:proteolysis"/>
    <property type="evidence" value="ECO:0007669"/>
    <property type="project" value="UniProtKB-KW"/>
</dbReference>
<name>A0A3Q3X0U0_MOLML</name>
<accession>A0A3Q3X0U0</accession>
<dbReference type="SUPFAM" id="SSF55486">
    <property type="entry name" value="Metalloproteases ('zincins'), catalytic domain"/>
    <property type="match status" value="1"/>
</dbReference>
<dbReference type="Proteomes" id="UP000261620">
    <property type="component" value="Unplaced"/>
</dbReference>
<dbReference type="SMART" id="SM00235">
    <property type="entry name" value="ZnMc"/>
    <property type="match status" value="1"/>
</dbReference>
<protein>
    <recommendedName>
        <fullName evidence="2">Metalloendopeptidase</fullName>
        <ecNumber evidence="2">3.4.24.-</ecNumber>
    </recommendedName>
</protein>
<keyword evidence="5" id="KW-1185">Reference proteome</keyword>
<dbReference type="Gene3D" id="3.40.390.10">
    <property type="entry name" value="Collagenase (Catalytic Domain)"/>
    <property type="match status" value="1"/>
</dbReference>
<feature type="binding site" evidence="1">
    <location>
        <position position="147"/>
    </location>
    <ligand>
        <name>Zn(2+)</name>
        <dbReference type="ChEBI" id="CHEBI:29105"/>
        <note>catalytic</note>
    </ligand>
</feature>
<dbReference type="Ensembl" id="ENSMMOT00000021867.1">
    <property type="protein sequence ID" value="ENSMMOP00000021510.1"/>
    <property type="gene ID" value="ENSMMOG00000016350.1"/>
</dbReference>
<keyword evidence="1 2" id="KW-0862">Zinc</keyword>
<comment type="cofactor">
    <cofactor evidence="1 2">
        <name>Zn(2+)</name>
        <dbReference type="ChEBI" id="CHEBI:29105"/>
    </cofactor>
    <text evidence="1 2">Binds 1 zinc ion per subunit.</text>
</comment>
<feature type="signal peptide" evidence="2">
    <location>
        <begin position="1"/>
        <end position="21"/>
    </location>
</feature>
<dbReference type="EC" id="3.4.24.-" evidence="2"/>
<dbReference type="AlphaFoldDB" id="A0A3Q3X0U0"/>
<feature type="active site" evidence="1">
    <location>
        <position position="148"/>
    </location>
</feature>
<reference evidence="4" key="2">
    <citation type="submission" date="2025-09" db="UniProtKB">
        <authorList>
            <consortium name="Ensembl"/>
        </authorList>
    </citation>
    <scope>IDENTIFICATION</scope>
</reference>
<organism evidence="4 5">
    <name type="scientific">Mola mola</name>
    <name type="common">Ocean sunfish</name>
    <name type="synonym">Tetraodon mola</name>
    <dbReference type="NCBI Taxonomy" id="94237"/>
    <lineage>
        <taxon>Eukaryota</taxon>
        <taxon>Metazoa</taxon>
        <taxon>Chordata</taxon>
        <taxon>Craniata</taxon>
        <taxon>Vertebrata</taxon>
        <taxon>Euteleostomi</taxon>
        <taxon>Actinopterygii</taxon>
        <taxon>Neopterygii</taxon>
        <taxon>Teleostei</taxon>
        <taxon>Neoteleostei</taxon>
        <taxon>Acanthomorphata</taxon>
        <taxon>Eupercaria</taxon>
        <taxon>Tetraodontiformes</taxon>
        <taxon>Molidae</taxon>
        <taxon>Mola</taxon>
    </lineage>
</organism>
<dbReference type="OMA" id="IHPLSVC"/>
<dbReference type="PROSITE" id="PS51864">
    <property type="entry name" value="ASTACIN"/>
    <property type="match status" value="1"/>
</dbReference>
<dbReference type="InterPro" id="IPR024079">
    <property type="entry name" value="MetalloPept_cat_dom_sf"/>
</dbReference>
<keyword evidence="1 2" id="KW-0479">Metal-binding</keyword>
<evidence type="ECO:0000256" key="1">
    <source>
        <dbReference type="PROSITE-ProRule" id="PRU01211"/>
    </source>
</evidence>
<evidence type="ECO:0000313" key="4">
    <source>
        <dbReference type="Ensembl" id="ENSMMOP00000021510.1"/>
    </source>
</evidence>
<reference evidence="4" key="1">
    <citation type="submission" date="2025-08" db="UniProtKB">
        <authorList>
            <consortium name="Ensembl"/>
        </authorList>
    </citation>
    <scope>IDENTIFICATION</scope>
</reference>
<feature type="domain" description="Peptidase M12A" evidence="3">
    <location>
        <begin position="50"/>
        <end position="249"/>
    </location>
</feature>
<dbReference type="GO" id="GO:0008270">
    <property type="term" value="F:zinc ion binding"/>
    <property type="evidence" value="ECO:0007669"/>
    <property type="project" value="UniProtKB-UniRule"/>
</dbReference>
<dbReference type="PANTHER" id="PTHR10127">
    <property type="entry name" value="DISCOIDIN, CUB, EGF, LAMININ , AND ZINC METALLOPROTEASE DOMAIN CONTAINING"/>
    <property type="match status" value="1"/>
</dbReference>
<keyword evidence="2" id="KW-0732">Signal</keyword>
<keyword evidence="1 2" id="KW-0378">Hydrolase</keyword>
<keyword evidence="1 2" id="KW-0482">Metalloprotease</keyword>
<dbReference type="GO" id="GO:0004222">
    <property type="term" value="F:metalloendopeptidase activity"/>
    <property type="evidence" value="ECO:0007669"/>
    <property type="project" value="UniProtKB-UniRule"/>
</dbReference>
<dbReference type="Pfam" id="PF01400">
    <property type="entry name" value="Astacin"/>
    <property type="match status" value="1"/>
</dbReference>
<evidence type="ECO:0000313" key="5">
    <source>
        <dbReference type="Proteomes" id="UP000261620"/>
    </source>
</evidence>
<evidence type="ECO:0000259" key="3">
    <source>
        <dbReference type="PROSITE" id="PS51864"/>
    </source>
</evidence>
<proteinExistence type="predicted"/>